<protein>
    <submittedName>
        <fullName evidence="3">Uncharacterized protein LOC107108088</fullName>
    </submittedName>
</protein>
<proteinExistence type="predicted"/>
<organism evidence="2 3">
    <name type="scientific">Gekko japonicus</name>
    <name type="common">Schlegel's Japanese gecko</name>
    <dbReference type="NCBI Taxonomy" id="146911"/>
    <lineage>
        <taxon>Eukaryota</taxon>
        <taxon>Metazoa</taxon>
        <taxon>Chordata</taxon>
        <taxon>Craniata</taxon>
        <taxon>Vertebrata</taxon>
        <taxon>Euteleostomi</taxon>
        <taxon>Lepidosauria</taxon>
        <taxon>Squamata</taxon>
        <taxon>Bifurcata</taxon>
        <taxon>Gekkota</taxon>
        <taxon>Gekkonidae</taxon>
        <taxon>Gekkoninae</taxon>
        <taxon>Gekko</taxon>
    </lineage>
</organism>
<keyword evidence="2" id="KW-1185">Reference proteome</keyword>
<sequence>MEMNTPVRPLVLTTPPPVVKPKYKRQYISSDEDEEFVPAKLYFPLAVHDEETRLNQDAMEGSSTWQPCEDSQVWDGLLEELPDSWKLVPAENSPAQPLATTGDEAASTSRPSIAEEEEDSQIWDIPDALIIAEIPDYRDPISTENAQTASQTAEAAKPLSFGRSPGERIMAARKLLKMKSIENTASITPWQREQNMRSIIRATVYGVVKHCMSECAYQSCEGCCLEAPAQAAHQCLEWTHKTIDRKLKFVCSELCANPIVLLIMSIAYATKCLSFTQDHMDMVYDLLNKIEGAVNSHQALETILQPTDKETLKIVKSNIKDLHYKSFFSRQKTPKLNGVTVM</sequence>
<feature type="region of interest" description="Disordered" evidence="1">
    <location>
        <begin position="88"/>
        <end position="119"/>
    </location>
</feature>
<evidence type="ECO:0000313" key="2">
    <source>
        <dbReference type="Proteomes" id="UP000694871"/>
    </source>
</evidence>
<gene>
    <name evidence="3" type="primary">LOC107108088</name>
</gene>
<reference evidence="3" key="1">
    <citation type="submission" date="2025-08" db="UniProtKB">
        <authorList>
            <consortium name="RefSeq"/>
        </authorList>
    </citation>
    <scope>IDENTIFICATION</scope>
</reference>
<name>A0ABM1JR80_GEKJA</name>
<dbReference type="Proteomes" id="UP000694871">
    <property type="component" value="Unplaced"/>
</dbReference>
<dbReference type="RefSeq" id="XP_015263967.1">
    <property type="nucleotide sequence ID" value="XM_015408481.1"/>
</dbReference>
<dbReference type="GeneID" id="107108088"/>
<accession>A0ABM1JR80</accession>
<evidence type="ECO:0000313" key="3">
    <source>
        <dbReference type="RefSeq" id="XP_015263967.1"/>
    </source>
</evidence>
<evidence type="ECO:0000256" key="1">
    <source>
        <dbReference type="SAM" id="MobiDB-lite"/>
    </source>
</evidence>